<evidence type="ECO:0000313" key="1">
    <source>
        <dbReference type="EMBL" id="PON34455.1"/>
    </source>
</evidence>
<feature type="non-terminal residue" evidence="1">
    <location>
        <position position="53"/>
    </location>
</feature>
<dbReference type="EMBL" id="JXTB01000658">
    <property type="protein sequence ID" value="PON34455.1"/>
    <property type="molecule type" value="Genomic_DNA"/>
</dbReference>
<reference evidence="2" key="1">
    <citation type="submission" date="2016-06" db="EMBL/GenBank/DDBJ databases">
        <title>Parallel loss of symbiosis genes in relatives of nitrogen-fixing non-legume Parasponia.</title>
        <authorList>
            <person name="Van Velzen R."/>
            <person name="Holmer R."/>
            <person name="Bu F."/>
            <person name="Rutten L."/>
            <person name="Van Zeijl A."/>
            <person name="Liu W."/>
            <person name="Santuari L."/>
            <person name="Cao Q."/>
            <person name="Sharma T."/>
            <person name="Shen D."/>
            <person name="Roswanjaya Y."/>
            <person name="Wardhani T."/>
            <person name="Kalhor M.S."/>
            <person name="Jansen J."/>
            <person name="Van den Hoogen J."/>
            <person name="Gungor B."/>
            <person name="Hartog M."/>
            <person name="Hontelez J."/>
            <person name="Verver J."/>
            <person name="Yang W.-C."/>
            <person name="Schijlen E."/>
            <person name="Repin R."/>
            <person name="Schilthuizen M."/>
            <person name="Schranz E."/>
            <person name="Heidstra R."/>
            <person name="Miyata K."/>
            <person name="Fedorova E."/>
            <person name="Kohlen W."/>
            <person name="Bisseling T."/>
            <person name="Smit S."/>
            <person name="Geurts R."/>
        </authorList>
    </citation>
    <scope>NUCLEOTIDE SEQUENCE [LARGE SCALE GENOMIC DNA]</scope>
    <source>
        <strain evidence="2">cv. WU1-14</strain>
    </source>
</reference>
<accession>A0A2P5AD39</accession>
<gene>
    <name evidence="1" type="ORF">PanWU01x14_344150</name>
</gene>
<dbReference type="AlphaFoldDB" id="A0A2P5AD39"/>
<protein>
    <submittedName>
        <fullName evidence="1">Uncharacterized protein</fullName>
    </submittedName>
</protein>
<evidence type="ECO:0000313" key="2">
    <source>
        <dbReference type="Proteomes" id="UP000237105"/>
    </source>
</evidence>
<organism evidence="1 2">
    <name type="scientific">Parasponia andersonii</name>
    <name type="common">Sponia andersonii</name>
    <dbReference type="NCBI Taxonomy" id="3476"/>
    <lineage>
        <taxon>Eukaryota</taxon>
        <taxon>Viridiplantae</taxon>
        <taxon>Streptophyta</taxon>
        <taxon>Embryophyta</taxon>
        <taxon>Tracheophyta</taxon>
        <taxon>Spermatophyta</taxon>
        <taxon>Magnoliopsida</taxon>
        <taxon>eudicotyledons</taxon>
        <taxon>Gunneridae</taxon>
        <taxon>Pentapetalae</taxon>
        <taxon>rosids</taxon>
        <taxon>fabids</taxon>
        <taxon>Rosales</taxon>
        <taxon>Cannabaceae</taxon>
        <taxon>Parasponia</taxon>
    </lineage>
</organism>
<keyword evidence="2" id="KW-1185">Reference proteome</keyword>
<name>A0A2P5AD39_PARAD</name>
<dbReference type="Proteomes" id="UP000237105">
    <property type="component" value="Unassembled WGS sequence"/>
</dbReference>
<sequence length="53" mass="5921">MVEVKLAQWVRPNGLARALLNHTLRAKLGLSSSSWPLFIYLFLGSQACHAHDC</sequence>
<comment type="caution">
    <text evidence="1">The sequence shown here is derived from an EMBL/GenBank/DDBJ whole genome shotgun (WGS) entry which is preliminary data.</text>
</comment>
<proteinExistence type="predicted"/>